<keyword evidence="3" id="KW-0238">DNA-binding</keyword>
<dbReference type="AlphaFoldDB" id="A0A2K8P440"/>
<evidence type="ECO:0000313" key="6">
    <source>
        <dbReference type="Proteomes" id="UP000232223"/>
    </source>
</evidence>
<dbReference type="PANTHER" id="PTHR30408:SF13">
    <property type="entry name" value="TYPE I RESTRICTION ENZYME HINDI SPECIFICITY SUBUNIT"/>
    <property type="match status" value="1"/>
</dbReference>
<dbReference type="SUPFAM" id="SSF116734">
    <property type="entry name" value="DNA methylase specificity domain"/>
    <property type="match status" value="2"/>
</dbReference>
<accession>A0A2K8P440</accession>
<organism evidence="5 6">
    <name type="scientific">Mesoplasma tabanidae</name>
    <dbReference type="NCBI Taxonomy" id="219745"/>
    <lineage>
        <taxon>Bacteria</taxon>
        <taxon>Bacillati</taxon>
        <taxon>Mycoplasmatota</taxon>
        <taxon>Mollicutes</taxon>
        <taxon>Entomoplasmatales</taxon>
        <taxon>Entomoplasmataceae</taxon>
        <taxon>Mesoplasma</taxon>
    </lineage>
</organism>
<dbReference type="InterPro" id="IPR052021">
    <property type="entry name" value="Type-I_RS_S_subunit"/>
</dbReference>
<dbReference type="Pfam" id="PF01420">
    <property type="entry name" value="Methylase_S"/>
    <property type="match status" value="1"/>
</dbReference>
<evidence type="ECO:0000256" key="3">
    <source>
        <dbReference type="ARBA" id="ARBA00023125"/>
    </source>
</evidence>
<dbReference type="REBASE" id="225959">
    <property type="entry name" value="S2.Mta857ORF3150P"/>
</dbReference>
<protein>
    <submittedName>
        <fullName evidence="5">Type I restriction enzyme, S subunit</fullName>
    </submittedName>
</protein>
<evidence type="ECO:0000256" key="2">
    <source>
        <dbReference type="ARBA" id="ARBA00022747"/>
    </source>
</evidence>
<dbReference type="OrthoDB" id="391721at2"/>
<evidence type="ECO:0000259" key="4">
    <source>
        <dbReference type="Pfam" id="PF01420"/>
    </source>
</evidence>
<dbReference type="Proteomes" id="UP000232223">
    <property type="component" value="Chromosome"/>
</dbReference>
<proteinExistence type="inferred from homology"/>
<dbReference type="GO" id="GO:0003677">
    <property type="term" value="F:DNA binding"/>
    <property type="evidence" value="ECO:0007669"/>
    <property type="project" value="UniProtKB-KW"/>
</dbReference>
<dbReference type="EMBL" id="CP024969">
    <property type="protein sequence ID" value="ATZ21521.1"/>
    <property type="molecule type" value="Genomic_DNA"/>
</dbReference>
<dbReference type="KEGG" id="mtab:MTABA_v1c03180"/>
<gene>
    <name evidence="5" type="primary">hsdS</name>
    <name evidence="5" type="ORF">MTABA_v1c03180</name>
</gene>
<dbReference type="Gene3D" id="1.10.287.1120">
    <property type="entry name" value="Bipartite methylase S protein"/>
    <property type="match status" value="1"/>
</dbReference>
<name>A0A2K8P440_9MOLU</name>
<sequence>MAIYKLGDICKVKRGSSPRPISQWLTKEKCLRWAKISDLESNSISTTKEFVHLSWENKGLIGLRNDLFITNSATPGVPFLQLTDEKIAYHDGFLSLKPNENIVLKKYLLYKLIIDRPRLIQLGNGAVFVNLSSEILKNWLLDLPSLKEQQKIIDIIEPIENLFLKYSNCVRIDSFNNCKEDVKKIIDIIEPFEVLKEKNQKLLNLILKLITENSENIIANDLESNKLEIYQQKEEKFTEGFYSQTADIGNFNNKIKKQQYYSKLPSRAKLRVQENTLYISKLLGERKILFSSLNKDLIISNGMWGIKSDSKFKFSNLSFFMSNYFYNKKKLFSTGTTMVGLNDQGLKKIINEVKIIHDLETEKLLEKLFNMLSISSEIDNKVDKLIDASLKLLIK</sequence>
<feature type="domain" description="Type I restriction modification DNA specificity" evidence="4">
    <location>
        <begin position="3"/>
        <end position="161"/>
    </location>
</feature>
<dbReference type="InterPro" id="IPR044946">
    <property type="entry name" value="Restrct_endonuc_typeI_TRD_sf"/>
</dbReference>
<dbReference type="Gene3D" id="3.90.220.20">
    <property type="entry name" value="DNA methylase specificity domains"/>
    <property type="match status" value="2"/>
</dbReference>
<dbReference type="PANTHER" id="PTHR30408">
    <property type="entry name" value="TYPE-1 RESTRICTION ENZYME ECOKI SPECIFICITY PROTEIN"/>
    <property type="match status" value="1"/>
</dbReference>
<evidence type="ECO:0000313" key="5">
    <source>
        <dbReference type="EMBL" id="ATZ21521.1"/>
    </source>
</evidence>
<keyword evidence="2" id="KW-0680">Restriction system</keyword>
<evidence type="ECO:0000256" key="1">
    <source>
        <dbReference type="ARBA" id="ARBA00010923"/>
    </source>
</evidence>
<dbReference type="RefSeq" id="WP_100679463.1">
    <property type="nucleotide sequence ID" value="NZ_CP024969.1"/>
</dbReference>
<comment type="similarity">
    <text evidence="1">Belongs to the type-I restriction system S methylase family.</text>
</comment>
<keyword evidence="6" id="KW-1185">Reference proteome</keyword>
<dbReference type="GO" id="GO:0009307">
    <property type="term" value="P:DNA restriction-modification system"/>
    <property type="evidence" value="ECO:0007669"/>
    <property type="project" value="UniProtKB-KW"/>
</dbReference>
<reference evidence="5 6" key="1">
    <citation type="submission" date="2017-11" db="EMBL/GenBank/DDBJ databases">
        <title>Genome sequence of Mesoplasma tabanidae BARC 857 (ATCC 49584).</title>
        <authorList>
            <person name="Lo W.-S."/>
            <person name="Kuo C.-H."/>
        </authorList>
    </citation>
    <scope>NUCLEOTIDE SEQUENCE [LARGE SCALE GENOMIC DNA]</scope>
    <source>
        <strain evidence="5 6">BARC 857</strain>
    </source>
</reference>
<dbReference type="InterPro" id="IPR000055">
    <property type="entry name" value="Restrct_endonuc_typeI_TRD"/>
</dbReference>